<evidence type="ECO:0000256" key="3">
    <source>
        <dbReference type="ARBA" id="ARBA00022598"/>
    </source>
</evidence>
<organism evidence="10 12">
    <name type="scientific">Polaribacter dokdonensis DSW-5</name>
    <dbReference type="NCBI Taxonomy" id="1300348"/>
    <lineage>
        <taxon>Bacteria</taxon>
        <taxon>Pseudomonadati</taxon>
        <taxon>Bacteroidota</taxon>
        <taxon>Flavobacteriia</taxon>
        <taxon>Flavobacteriales</taxon>
        <taxon>Flavobacteriaceae</taxon>
    </lineage>
</organism>
<evidence type="ECO:0000313" key="10">
    <source>
        <dbReference type="EMBL" id="KOY51407.1"/>
    </source>
</evidence>
<feature type="domain" description="Lysidine-tRNA(Ile) synthetase C-terminal" evidence="9">
    <location>
        <begin position="361"/>
        <end position="434"/>
    </location>
</feature>
<dbReference type="GO" id="GO:0005737">
    <property type="term" value="C:cytoplasm"/>
    <property type="evidence" value="ECO:0007669"/>
    <property type="project" value="UniProtKB-SubCell"/>
</dbReference>
<evidence type="ECO:0000256" key="2">
    <source>
        <dbReference type="ARBA" id="ARBA00022490"/>
    </source>
</evidence>
<comment type="function">
    <text evidence="8">Ligates lysine onto the cytidine present at position 34 of the AUA codon-specific tRNA(Ile) that contains the anticodon CAU, in an ATP-dependent manner. Cytidine is converted to lysidine, thus changing the amino acid specificity of the tRNA from methionine to isoleucine.</text>
</comment>
<proteinExistence type="inferred from homology"/>
<evidence type="ECO:0000256" key="8">
    <source>
        <dbReference type="HAMAP-Rule" id="MF_01161"/>
    </source>
</evidence>
<dbReference type="OrthoDB" id="9807403at2"/>
<dbReference type="HAMAP" id="MF_01161">
    <property type="entry name" value="tRNA_Ile_lys_synt"/>
    <property type="match status" value="1"/>
</dbReference>
<dbReference type="SUPFAM" id="SSF52402">
    <property type="entry name" value="Adenine nucleotide alpha hydrolases-like"/>
    <property type="match status" value="1"/>
</dbReference>
<dbReference type="PANTHER" id="PTHR43033:SF1">
    <property type="entry name" value="TRNA(ILE)-LYSIDINE SYNTHASE-RELATED"/>
    <property type="match status" value="1"/>
</dbReference>
<dbReference type="InterPro" id="IPR012795">
    <property type="entry name" value="tRNA_Ile_lys_synt_N"/>
</dbReference>
<dbReference type="PANTHER" id="PTHR43033">
    <property type="entry name" value="TRNA(ILE)-LYSIDINE SYNTHASE-RELATED"/>
    <property type="match status" value="1"/>
</dbReference>
<reference evidence="11 13" key="2">
    <citation type="submission" date="2016-10" db="EMBL/GenBank/DDBJ databases">
        <authorList>
            <person name="Varghese N."/>
            <person name="Submissions S."/>
        </authorList>
    </citation>
    <scope>NUCLEOTIDE SEQUENCE [LARGE SCALE GENOMIC DNA]</scope>
    <source>
        <strain evidence="11 13">DSW-5</strain>
    </source>
</reference>
<accession>A0A0N0CF60</accession>
<dbReference type="InterPro" id="IPR012796">
    <property type="entry name" value="Lysidine-tRNA-synth_C"/>
</dbReference>
<keyword evidence="3 8" id="KW-0436">Ligase</keyword>
<dbReference type="AlphaFoldDB" id="A0A0N0CF60"/>
<dbReference type="EMBL" id="LGBR01000001">
    <property type="protein sequence ID" value="KOY51407.1"/>
    <property type="molecule type" value="Genomic_DNA"/>
</dbReference>
<dbReference type="RefSeq" id="WP_053973594.1">
    <property type="nucleotide sequence ID" value="NZ_FNUE01000001.1"/>
</dbReference>
<evidence type="ECO:0000313" key="13">
    <source>
        <dbReference type="Proteomes" id="UP000183071"/>
    </source>
</evidence>
<dbReference type="Proteomes" id="UP000183071">
    <property type="component" value="Unassembled WGS sequence"/>
</dbReference>
<dbReference type="Gene3D" id="3.40.50.620">
    <property type="entry name" value="HUPs"/>
    <property type="match status" value="1"/>
</dbReference>
<keyword evidence="6 8" id="KW-0067">ATP-binding</keyword>
<dbReference type="PATRIC" id="fig|1300348.6.peg.967"/>
<dbReference type="GO" id="GO:0005524">
    <property type="term" value="F:ATP binding"/>
    <property type="evidence" value="ECO:0007669"/>
    <property type="project" value="UniProtKB-UniRule"/>
</dbReference>
<name>A0A0N0CF60_9FLAO</name>
<keyword evidence="4 8" id="KW-0819">tRNA processing</keyword>
<dbReference type="InterPro" id="IPR014729">
    <property type="entry name" value="Rossmann-like_a/b/a_fold"/>
</dbReference>
<comment type="domain">
    <text evidence="8">The N-terminal region contains the highly conserved SGGXDS motif, predicted to be a P-loop motif involved in ATP binding.</text>
</comment>
<sequence length="437" mass="50656">MLQKFKEHININFPFLQGKKLLIAISGGLDSVVLTHLFNQLNSATIALAHCNFKLREKESELDEEFVINLSQKTSNQIFTIIFDTKEIAKKRKTSTQITARELRYNWFKELVKKHDFDFVLTAHHADDNLETFLINLTRGSGLDGFTGIPAINGNIVRTLLPFSRAEILNYAKENNIDWREDASNASTKYVRNKIRHKVLPILKEINPSLLETFSQSIENLKEAQTIIADRIEDVSQKIISSESDNLQINIGLIKKLSNPKAYLFQLLKDYNFTEWNDVYHLLEAQAGKQLYSKTHRLLKDRTHLILSKLENNDVFEEILISENLSEIKHPIQLTFSEVSELNEQNKQTIYVDKDLLNYPLSLRKKQNGDYLYPLGMTGKKKLSKYFKDEKFSLLDKENTWLLCNANNAIIWVIGYRQDRRFSAIQSTKKNLKITTL</sequence>
<dbReference type="SMART" id="SM00977">
    <property type="entry name" value="TilS_C"/>
    <property type="match status" value="1"/>
</dbReference>
<reference evidence="10 12" key="1">
    <citation type="submission" date="2015-07" db="EMBL/GenBank/DDBJ databases">
        <title>Genome of Polaribacter dokdonenesis DSW-5, isolated from seawater off Dokdo in Korea.</title>
        <authorList>
            <person name="Yoon K."/>
            <person name="Song J.Y."/>
            <person name="Kim J.F."/>
        </authorList>
    </citation>
    <scope>NUCLEOTIDE SEQUENCE [LARGE SCALE GENOMIC DNA]</scope>
    <source>
        <strain evidence="10 12">DSW-5</strain>
    </source>
</reference>
<dbReference type="STRING" id="1300348.I602_967"/>
<dbReference type="EMBL" id="FNUE01000001">
    <property type="protein sequence ID" value="SEE12064.1"/>
    <property type="molecule type" value="Genomic_DNA"/>
</dbReference>
<keyword evidence="13" id="KW-1185">Reference proteome</keyword>
<dbReference type="SUPFAM" id="SSF56037">
    <property type="entry name" value="PheT/TilS domain"/>
    <property type="match status" value="1"/>
</dbReference>
<evidence type="ECO:0000256" key="1">
    <source>
        <dbReference type="ARBA" id="ARBA00004496"/>
    </source>
</evidence>
<dbReference type="EC" id="6.3.4.19" evidence="8"/>
<comment type="similarity">
    <text evidence="8">Belongs to the tRNA(Ile)-lysidine synthase family.</text>
</comment>
<comment type="subcellular location">
    <subcellularLocation>
        <location evidence="1 8">Cytoplasm</location>
    </subcellularLocation>
</comment>
<dbReference type="InterPro" id="IPR011063">
    <property type="entry name" value="TilS/TtcA_N"/>
</dbReference>
<dbReference type="InterPro" id="IPR012094">
    <property type="entry name" value="tRNA_Ile_lys_synt"/>
</dbReference>
<evidence type="ECO:0000256" key="6">
    <source>
        <dbReference type="ARBA" id="ARBA00022840"/>
    </source>
</evidence>
<evidence type="ECO:0000256" key="5">
    <source>
        <dbReference type="ARBA" id="ARBA00022741"/>
    </source>
</evidence>
<dbReference type="Pfam" id="PF11734">
    <property type="entry name" value="TilS_C"/>
    <property type="match status" value="1"/>
</dbReference>
<dbReference type="GO" id="GO:0032267">
    <property type="term" value="F:tRNA(Ile)-lysidine synthase activity"/>
    <property type="evidence" value="ECO:0007669"/>
    <property type="project" value="UniProtKB-EC"/>
</dbReference>
<evidence type="ECO:0000313" key="12">
    <source>
        <dbReference type="Proteomes" id="UP000037716"/>
    </source>
</evidence>
<comment type="caution">
    <text evidence="10">The sequence shown here is derived from an EMBL/GenBank/DDBJ whole genome shotgun (WGS) entry which is preliminary data.</text>
</comment>
<evidence type="ECO:0000313" key="11">
    <source>
        <dbReference type="EMBL" id="SEE12064.1"/>
    </source>
</evidence>
<evidence type="ECO:0000256" key="7">
    <source>
        <dbReference type="ARBA" id="ARBA00048539"/>
    </source>
</evidence>
<keyword evidence="2 8" id="KW-0963">Cytoplasm</keyword>
<dbReference type="Pfam" id="PF01171">
    <property type="entry name" value="ATP_bind_3"/>
    <property type="match status" value="1"/>
</dbReference>
<dbReference type="Proteomes" id="UP000037716">
    <property type="component" value="Unassembled WGS sequence"/>
</dbReference>
<keyword evidence="5 8" id="KW-0547">Nucleotide-binding</keyword>
<dbReference type="NCBIfam" id="TIGR02433">
    <property type="entry name" value="lysidine_TilS_C"/>
    <property type="match status" value="1"/>
</dbReference>
<gene>
    <name evidence="8" type="primary">tilS</name>
    <name evidence="10" type="ORF">I602_967</name>
    <name evidence="11" type="ORF">SAMN05444353_0808</name>
</gene>
<protein>
    <recommendedName>
        <fullName evidence="8">tRNA(Ile)-lysidine synthase</fullName>
        <ecNumber evidence="8">6.3.4.19</ecNumber>
    </recommendedName>
    <alternativeName>
        <fullName evidence="8">tRNA(Ile)-2-lysyl-cytidine synthase</fullName>
    </alternativeName>
    <alternativeName>
        <fullName evidence="8">tRNA(Ile)-lysidine synthetase</fullName>
    </alternativeName>
</protein>
<dbReference type="GO" id="GO:0006400">
    <property type="term" value="P:tRNA modification"/>
    <property type="evidence" value="ECO:0007669"/>
    <property type="project" value="UniProtKB-UniRule"/>
</dbReference>
<dbReference type="NCBIfam" id="TIGR02432">
    <property type="entry name" value="lysidine_TilS_N"/>
    <property type="match status" value="1"/>
</dbReference>
<comment type="catalytic activity">
    <reaction evidence="7 8">
        <text>cytidine(34) in tRNA(Ile2) + L-lysine + ATP = lysidine(34) in tRNA(Ile2) + AMP + diphosphate + H(+)</text>
        <dbReference type="Rhea" id="RHEA:43744"/>
        <dbReference type="Rhea" id="RHEA-COMP:10625"/>
        <dbReference type="Rhea" id="RHEA-COMP:10670"/>
        <dbReference type="ChEBI" id="CHEBI:15378"/>
        <dbReference type="ChEBI" id="CHEBI:30616"/>
        <dbReference type="ChEBI" id="CHEBI:32551"/>
        <dbReference type="ChEBI" id="CHEBI:33019"/>
        <dbReference type="ChEBI" id="CHEBI:82748"/>
        <dbReference type="ChEBI" id="CHEBI:83665"/>
        <dbReference type="ChEBI" id="CHEBI:456215"/>
        <dbReference type="EC" id="6.3.4.19"/>
    </reaction>
</comment>
<dbReference type="CDD" id="cd01992">
    <property type="entry name" value="TilS_N"/>
    <property type="match status" value="1"/>
</dbReference>
<evidence type="ECO:0000256" key="4">
    <source>
        <dbReference type="ARBA" id="ARBA00022694"/>
    </source>
</evidence>
<evidence type="ECO:0000259" key="9">
    <source>
        <dbReference type="SMART" id="SM00977"/>
    </source>
</evidence>
<feature type="binding site" evidence="8">
    <location>
        <begin position="26"/>
        <end position="31"/>
    </location>
    <ligand>
        <name>ATP</name>
        <dbReference type="ChEBI" id="CHEBI:30616"/>
    </ligand>
</feature>